<proteinExistence type="predicted"/>
<evidence type="ECO:0000313" key="1">
    <source>
        <dbReference type="EMBL" id="MBA2897506.1"/>
    </source>
</evidence>
<accession>A0A7W0HW60</accession>
<dbReference type="Proteomes" id="UP000530928">
    <property type="component" value="Unassembled WGS sequence"/>
</dbReference>
<dbReference type="RefSeq" id="WP_181616201.1">
    <property type="nucleotide sequence ID" value="NZ_BAABAM010000013.1"/>
</dbReference>
<organism evidence="1 2">
    <name type="scientific">Nonomuraea soli</name>
    <dbReference type="NCBI Taxonomy" id="1032476"/>
    <lineage>
        <taxon>Bacteria</taxon>
        <taxon>Bacillati</taxon>
        <taxon>Actinomycetota</taxon>
        <taxon>Actinomycetes</taxon>
        <taxon>Streptosporangiales</taxon>
        <taxon>Streptosporangiaceae</taxon>
        <taxon>Nonomuraea</taxon>
    </lineage>
</organism>
<dbReference type="AlphaFoldDB" id="A0A7W0HW60"/>
<evidence type="ECO:0008006" key="3">
    <source>
        <dbReference type="Google" id="ProtNLM"/>
    </source>
</evidence>
<comment type="caution">
    <text evidence="1">The sequence shown here is derived from an EMBL/GenBank/DDBJ whole genome shotgun (WGS) entry which is preliminary data.</text>
</comment>
<gene>
    <name evidence="1" type="ORF">HNR30_008904</name>
</gene>
<evidence type="ECO:0000313" key="2">
    <source>
        <dbReference type="Proteomes" id="UP000530928"/>
    </source>
</evidence>
<keyword evidence="2" id="KW-1185">Reference proteome</keyword>
<protein>
    <recommendedName>
        <fullName evidence="3">TraB/GumN family protein</fullName>
    </recommendedName>
</protein>
<name>A0A7W0HW60_9ACTN</name>
<sequence length="217" mass="24740">MRFIESSDTSIRSSVITFRRPGTPMQFVLFPMVHIAEPAFYEEVTARLKGTGLIVAEGYPMAEMKRLRRLAEYRLDDLVDQVVAMDIESLGIPILWPEHFHADTPPSKLDEFLSDAGAVVTWLSRVAFPSNLPDIDDTSRKDQPTNRIAKAWNRITVEDRDRELISALGKIYRMKQQQPLMVAVLYGAYHMTAVAEFLTDKLGYQPVSAEWLTVRHT</sequence>
<dbReference type="EMBL" id="JACDUR010000011">
    <property type="protein sequence ID" value="MBA2897506.1"/>
    <property type="molecule type" value="Genomic_DNA"/>
</dbReference>
<reference evidence="1 2" key="1">
    <citation type="submission" date="2020-07" db="EMBL/GenBank/DDBJ databases">
        <title>Genomic Encyclopedia of Type Strains, Phase IV (KMG-IV): sequencing the most valuable type-strain genomes for metagenomic binning, comparative biology and taxonomic classification.</title>
        <authorList>
            <person name="Goeker M."/>
        </authorList>
    </citation>
    <scope>NUCLEOTIDE SEQUENCE [LARGE SCALE GENOMIC DNA]</scope>
    <source>
        <strain evidence="1 2">DSM 45533</strain>
    </source>
</reference>